<protein>
    <submittedName>
        <fullName evidence="5">NUDIX domain-containing protein</fullName>
    </submittedName>
</protein>
<feature type="domain" description="Nudix hydrolase" evidence="4">
    <location>
        <begin position="49"/>
        <end position="182"/>
    </location>
</feature>
<dbReference type="CDD" id="cd18876">
    <property type="entry name" value="NUDIX_Hydrolase"/>
    <property type="match status" value="1"/>
</dbReference>
<evidence type="ECO:0000256" key="2">
    <source>
        <dbReference type="ARBA" id="ARBA00022801"/>
    </source>
</evidence>
<evidence type="ECO:0000256" key="1">
    <source>
        <dbReference type="ARBA" id="ARBA00001946"/>
    </source>
</evidence>
<keyword evidence="3" id="KW-0460">Magnesium</keyword>
<keyword evidence="2" id="KW-0378">Hydrolase</keyword>
<evidence type="ECO:0000313" key="6">
    <source>
        <dbReference type="Proteomes" id="UP000812013"/>
    </source>
</evidence>
<dbReference type="Gene3D" id="3.90.79.10">
    <property type="entry name" value="Nucleoside Triphosphate Pyrophosphohydrolase"/>
    <property type="match status" value="1"/>
</dbReference>
<gene>
    <name evidence="5" type="ORF">GPJ59_27475</name>
</gene>
<name>A0ABS6ZCL9_9ACTN</name>
<evidence type="ECO:0000313" key="5">
    <source>
        <dbReference type="EMBL" id="MBW5485509.1"/>
    </source>
</evidence>
<keyword evidence="6" id="KW-1185">Reference proteome</keyword>
<evidence type="ECO:0000259" key="4">
    <source>
        <dbReference type="PROSITE" id="PS51462"/>
    </source>
</evidence>
<comment type="cofactor">
    <cofactor evidence="1">
        <name>Mg(2+)</name>
        <dbReference type="ChEBI" id="CHEBI:18420"/>
    </cofactor>
</comment>
<dbReference type="Proteomes" id="UP000812013">
    <property type="component" value="Unassembled WGS sequence"/>
</dbReference>
<sequence>MAALYAGSVAHLVDGVPQPGSAAGVTAPARAALEHAHTLDAAGHRANRPKALTASKVLFTDRAGRVLLVQPRYRTDGRWHLPGGGIESDLGESPYEAARREVREELGLDLAPGRLLAVNWAPDPPYPARVAFLYDGGVLDDETLARIRLDPAELRQWRTAAPAELPALVGKGQLRRIEACLTALREGIGPLELVKGRPRPRRPAR</sequence>
<evidence type="ECO:0000256" key="3">
    <source>
        <dbReference type="ARBA" id="ARBA00022842"/>
    </source>
</evidence>
<dbReference type="SUPFAM" id="SSF55811">
    <property type="entry name" value="Nudix"/>
    <property type="match status" value="1"/>
</dbReference>
<dbReference type="EMBL" id="WTFF01000261">
    <property type="protein sequence ID" value="MBW5485509.1"/>
    <property type="molecule type" value="Genomic_DNA"/>
</dbReference>
<reference evidence="5 6" key="1">
    <citation type="submission" date="2019-12" db="EMBL/GenBank/DDBJ databases">
        <title>Genome sequence of Streptomyces bambusae.</title>
        <authorList>
            <person name="Bansal K."/>
            <person name="Choksket S."/>
            <person name="Korpole S."/>
            <person name="Patil P.B."/>
        </authorList>
    </citation>
    <scope>NUCLEOTIDE SEQUENCE [LARGE SCALE GENOMIC DNA]</scope>
    <source>
        <strain evidence="5 6">SK60</strain>
    </source>
</reference>
<dbReference type="PANTHER" id="PTHR43046:SF12">
    <property type="entry name" value="GDP-MANNOSE MANNOSYL HYDROLASE"/>
    <property type="match status" value="1"/>
</dbReference>
<accession>A0ABS6ZCL9</accession>
<dbReference type="InterPro" id="IPR000086">
    <property type="entry name" value="NUDIX_hydrolase_dom"/>
</dbReference>
<dbReference type="PANTHER" id="PTHR43046">
    <property type="entry name" value="GDP-MANNOSE MANNOSYL HYDROLASE"/>
    <property type="match status" value="1"/>
</dbReference>
<dbReference type="PROSITE" id="PS51462">
    <property type="entry name" value="NUDIX"/>
    <property type="match status" value="1"/>
</dbReference>
<dbReference type="Pfam" id="PF00293">
    <property type="entry name" value="NUDIX"/>
    <property type="match status" value="1"/>
</dbReference>
<comment type="caution">
    <text evidence="5">The sequence shown here is derived from an EMBL/GenBank/DDBJ whole genome shotgun (WGS) entry which is preliminary data.</text>
</comment>
<dbReference type="InterPro" id="IPR015797">
    <property type="entry name" value="NUDIX_hydrolase-like_dom_sf"/>
</dbReference>
<proteinExistence type="predicted"/>
<organism evidence="5 6">
    <name type="scientific">Streptomyces bambusae</name>
    <dbReference type="NCBI Taxonomy" id="1550616"/>
    <lineage>
        <taxon>Bacteria</taxon>
        <taxon>Bacillati</taxon>
        <taxon>Actinomycetota</taxon>
        <taxon>Actinomycetes</taxon>
        <taxon>Kitasatosporales</taxon>
        <taxon>Streptomycetaceae</taxon>
        <taxon>Streptomyces</taxon>
    </lineage>
</organism>